<reference evidence="1 2" key="1">
    <citation type="submission" date="2022-01" db="EMBL/GenBank/DDBJ databases">
        <title>A chromosome-scale genome assembly of the false clownfish, Amphiprion ocellaris.</title>
        <authorList>
            <person name="Ryu T."/>
        </authorList>
    </citation>
    <scope>NUCLEOTIDE SEQUENCE [LARGE SCALE GENOMIC DNA]</scope>
</reference>
<evidence type="ECO:0000313" key="1">
    <source>
        <dbReference type="Ensembl" id="ENSAOCP00000008964.2"/>
    </source>
</evidence>
<reference evidence="1" key="2">
    <citation type="submission" date="2025-08" db="UniProtKB">
        <authorList>
            <consortium name="Ensembl"/>
        </authorList>
    </citation>
    <scope>IDENTIFICATION</scope>
</reference>
<accession>A0A3Q1B8M9</accession>
<sequence>MVSSVEILVFSRLTNDLKHRQGDDVLQDKTITHNSICLFYWVLSKVAHTQLQNHTIFNFSIGMQTVTMNIFHICVVVYTRNPTAVRG</sequence>
<keyword evidence="2" id="KW-1185">Reference proteome</keyword>
<organism evidence="1 2">
    <name type="scientific">Amphiprion ocellaris</name>
    <name type="common">Clown anemonefish</name>
    <dbReference type="NCBI Taxonomy" id="80972"/>
    <lineage>
        <taxon>Eukaryota</taxon>
        <taxon>Metazoa</taxon>
        <taxon>Chordata</taxon>
        <taxon>Craniata</taxon>
        <taxon>Vertebrata</taxon>
        <taxon>Euteleostomi</taxon>
        <taxon>Actinopterygii</taxon>
        <taxon>Neopterygii</taxon>
        <taxon>Teleostei</taxon>
        <taxon>Neoteleostei</taxon>
        <taxon>Acanthomorphata</taxon>
        <taxon>Ovalentaria</taxon>
        <taxon>Pomacentridae</taxon>
        <taxon>Amphiprion</taxon>
    </lineage>
</organism>
<proteinExistence type="predicted"/>
<dbReference type="Ensembl" id="ENSAOCT00000000150.2">
    <property type="protein sequence ID" value="ENSAOCP00000008964.2"/>
    <property type="gene ID" value="ENSAOCG00000013052.2"/>
</dbReference>
<protein>
    <submittedName>
        <fullName evidence="1">Uncharacterized protein</fullName>
    </submittedName>
</protein>
<dbReference type="AlphaFoldDB" id="A0A3Q1B8M9"/>
<evidence type="ECO:0000313" key="2">
    <source>
        <dbReference type="Proteomes" id="UP001501940"/>
    </source>
</evidence>
<reference evidence="1" key="3">
    <citation type="submission" date="2025-09" db="UniProtKB">
        <authorList>
            <consortium name="Ensembl"/>
        </authorList>
    </citation>
    <scope>IDENTIFICATION</scope>
</reference>
<name>A0A3Q1B8M9_AMPOC</name>
<dbReference type="Proteomes" id="UP001501940">
    <property type="component" value="Chromosome 15"/>
</dbReference>
<dbReference type="GeneTree" id="ENSGT00940000181243"/>